<gene>
    <name evidence="2" type="ORF">HINF_LOCUS10434</name>
    <name evidence="1" type="ORF">HINF_LOCUS64995</name>
</gene>
<dbReference type="EMBL" id="CAXDID020000022">
    <property type="protein sequence ID" value="CAL5988556.1"/>
    <property type="molecule type" value="Genomic_DNA"/>
</dbReference>
<evidence type="ECO:0000313" key="1">
    <source>
        <dbReference type="EMBL" id="CAI9977350.1"/>
    </source>
</evidence>
<dbReference type="EMBL" id="CATOUU010001177">
    <property type="protein sequence ID" value="CAI9977350.1"/>
    <property type="molecule type" value="Genomic_DNA"/>
</dbReference>
<comment type="caution">
    <text evidence="1">The sequence shown here is derived from an EMBL/GenBank/DDBJ whole genome shotgun (WGS) entry which is preliminary data.</text>
</comment>
<keyword evidence="3" id="KW-1185">Reference proteome</keyword>
<reference evidence="2 3" key="2">
    <citation type="submission" date="2024-07" db="EMBL/GenBank/DDBJ databases">
        <authorList>
            <person name="Akdeniz Z."/>
        </authorList>
    </citation>
    <scope>NUCLEOTIDE SEQUENCE [LARGE SCALE GENOMIC DNA]</scope>
</reference>
<dbReference type="AlphaFoldDB" id="A0AA86UYQ7"/>
<organism evidence="1">
    <name type="scientific">Hexamita inflata</name>
    <dbReference type="NCBI Taxonomy" id="28002"/>
    <lineage>
        <taxon>Eukaryota</taxon>
        <taxon>Metamonada</taxon>
        <taxon>Diplomonadida</taxon>
        <taxon>Hexamitidae</taxon>
        <taxon>Hexamitinae</taxon>
        <taxon>Hexamita</taxon>
    </lineage>
</organism>
<sequence length="124" mass="14711">MWTDSRYNDIKSYDERKKRYEHTINFYGSMSIQGPELTSLEFLEHLNINELDLSLCPNIVPKLKSQSITQLSFRNCNVCNTEQLNLGNLELLEFTQYKRQKYAFFILSALKYSKLKSFILFGYE</sequence>
<reference evidence="1" key="1">
    <citation type="submission" date="2023-06" db="EMBL/GenBank/DDBJ databases">
        <authorList>
            <person name="Kurt Z."/>
        </authorList>
    </citation>
    <scope>NUCLEOTIDE SEQUENCE</scope>
</reference>
<protein>
    <submittedName>
        <fullName evidence="2">Hypothetical_protein</fullName>
    </submittedName>
</protein>
<accession>A0AA86UYQ7</accession>
<proteinExistence type="predicted"/>
<name>A0AA86UYQ7_9EUKA</name>
<dbReference type="Proteomes" id="UP001642409">
    <property type="component" value="Unassembled WGS sequence"/>
</dbReference>
<evidence type="ECO:0000313" key="2">
    <source>
        <dbReference type="EMBL" id="CAL5988556.1"/>
    </source>
</evidence>
<evidence type="ECO:0000313" key="3">
    <source>
        <dbReference type="Proteomes" id="UP001642409"/>
    </source>
</evidence>